<evidence type="ECO:0000313" key="2">
    <source>
        <dbReference type="EMBL" id="MBP0485049.1"/>
    </source>
</evidence>
<dbReference type="Gene3D" id="3.30.870.10">
    <property type="entry name" value="Endonuclease Chain A"/>
    <property type="match status" value="2"/>
</dbReference>
<accession>A0A940MTD9</accession>
<dbReference type="AlphaFoldDB" id="A0A940MTD9"/>
<name>A0A940MTD9_9RHOB</name>
<feature type="region of interest" description="Disordered" evidence="1">
    <location>
        <begin position="532"/>
        <end position="562"/>
    </location>
</feature>
<dbReference type="CDD" id="cd09117">
    <property type="entry name" value="PLDc_Bfil_DEXD_like"/>
    <property type="match status" value="1"/>
</dbReference>
<feature type="compositionally biased region" description="Acidic residues" evidence="1">
    <location>
        <begin position="540"/>
        <end position="549"/>
    </location>
</feature>
<dbReference type="SUPFAM" id="SSF56024">
    <property type="entry name" value="Phospholipase D/nuclease"/>
    <property type="match status" value="1"/>
</dbReference>
<evidence type="ECO:0008006" key="4">
    <source>
        <dbReference type="Google" id="ProtNLM"/>
    </source>
</evidence>
<dbReference type="InterPro" id="IPR059166">
    <property type="entry name" value="PLD-like_cat"/>
</dbReference>
<comment type="caution">
    <text evidence="2">The sequence shown here is derived from an EMBL/GenBank/DDBJ whole genome shotgun (WGS) entry which is preliminary data.</text>
</comment>
<evidence type="ECO:0000313" key="3">
    <source>
        <dbReference type="Proteomes" id="UP000675940"/>
    </source>
</evidence>
<gene>
    <name evidence="2" type="ORF">J5474_21460</name>
</gene>
<dbReference type="Proteomes" id="UP000675940">
    <property type="component" value="Unassembled WGS sequence"/>
</dbReference>
<reference evidence="2" key="1">
    <citation type="submission" date="2021-03" db="EMBL/GenBank/DDBJ databases">
        <title>Sagittula salina sp. nov. strain M10.9X isolated from the marine waste.</title>
        <authorList>
            <person name="Satari L."/>
            <person name="Molina-Menor E."/>
            <person name="Vidal-Verdu A."/>
            <person name="Pascual J."/>
            <person name="Pereto J."/>
            <person name="Porcar M."/>
        </authorList>
    </citation>
    <scope>NUCLEOTIDE SEQUENCE</scope>
    <source>
        <strain evidence="2">M10.9X</strain>
    </source>
</reference>
<organism evidence="2 3">
    <name type="scientific">Sagittula salina</name>
    <dbReference type="NCBI Taxonomy" id="2820268"/>
    <lineage>
        <taxon>Bacteria</taxon>
        <taxon>Pseudomonadati</taxon>
        <taxon>Pseudomonadota</taxon>
        <taxon>Alphaproteobacteria</taxon>
        <taxon>Rhodobacterales</taxon>
        <taxon>Roseobacteraceae</taxon>
        <taxon>Sagittula</taxon>
    </lineage>
</organism>
<dbReference type="EMBL" id="JAGISH010000021">
    <property type="protein sequence ID" value="MBP0485049.1"/>
    <property type="molecule type" value="Genomic_DNA"/>
</dbReference>
<dbReference type="RefSeq" id="WP_209363937.1">
    <property type="nucleotide sequence ID" value="NZ_JAGISH010000021.1"/>
</dbReference>
<protein>
    <recommendedName>
        <fullName evidence="4">PLD phosphodiesterase domain-containing protein</fullName>
    </recommendedName>
</protein>
<evidence type="ECO:0000256" key="1">
    <source>
        <dbReference type="SAM" id="MobiDB-lite"/>
    </source>
</evidence>
<proteinExistence type="predicted"/>
<keyword evidence="3" id="KW-1185">Reference proteome</keyword>
<dbReference type="CDD" id="cd09176">
    <property type="entry name" value="PLDc_unchar6"/>
    <property type="match status" value="1"/>
</dbReference>
<sequence>MNPVDLVSSAPWTRVVLTTYALSLSFFEAVILDALLRGRARGALILSDLEGVRAALSEEGARRVGRDYEISPVVCNRPGVFHPKISVLSNDDDTHLLVGSGNLTFSGWGGNLEVIEHLHPSFAADAFDDGAAFFEALATSDAVQTTDGNACREVATDLRKAAERGQRNGQFRLLHSLDAPIAEQIALYAEELGGATRIAVASPYFDLDGNGISKLEAMTNCDNFVLHSHPSGSVGAGIAPPWPYASKQQWEPVTLSHLRGDHRRLHAKTMEVQCKQGRLLVAGSANATNAGLFGNNIEASVLRVQQDTKLYWQTSVGTPPVRSAPDDEKEADTEAELGVLHAKLEGDTVVGRILKPHGSGKMQASLRSPLRSAALGEIEADEQGQFSLSAAGFELDALKTGRLVLRLEKDRGSWEGFLSISVTLELIRRTGSIASKLIAMLGGTDTPEDVAAILAWFKEDPRRLPAIASVSGGGSSAAANTTQGTTFITLSDLTTAHLTSAPQSGDLSDPQFAWQRAMAMIRSSFVQIRGPWPDAASGGDDVDEDDVEGLSERASAQQRAKDKSRRNFSELLEVILDPALKGGAAPLALSLAHFLTDRIRPETHEVQSWVRRILHQVSDLSSPEADTIVATALLYHGTLQEGSSPIMARRFFLKRGVDLNKVKLDPDCIPAFIEVLNPQVDLVAELHRAQIAVTIGEQIHSYLEAAAGRGPDDGFDSLKKSPHWPRLLRALHNPNDFAKISVVEEATGLCPRKHILLPSAKRSALKSEGVAVCDCCGRVILNKDC</sequence>